<name>A0A397G352_9GLOM</name>
<gene>
    <name evidence="1" type="ORF">Glove_680g24</name>
</gene>
<protein>
    <submittedName>
        <fullName evidence="1">Uncharacterized protein</fullName>
    </submittedName>
</protein>
<reference evidence="1 2" key="1">
    <citation type="submission" date="2018-08" db="EMBL/GenBank/DDBJ databases">
        <title>Genome and evolution of the arbuscular mycorrhizal fungus Diversispora epigaea (formerly Glomus versiforme) and its bacterial endosymbionts.</title>
        <authorList>
            <person name="Sun X."/>
            <person name="Fei Z."/>
            <person name="Harrison M."/>
        </authorList>
    </citation>
    <scope>NUCLEOTIDE SEQUENCE [LARGE SCALE GENOMIC DNA]</scope>
    <source>
        <strain evidence="1 2">IT104</strain>
    </source>
</reference>
<dbReference type="AlphaFoldDB" id="A0A397G352"/>
<evidence type="ECO:0000313" key="2">
    <source>
        <dbReference type="Proteomes" id="UP000266861"/>
    </source>
</evidence>
<proteinExistence type="predicted"/>
<dbReference type="Proteomes" id="UP000266861">
    <property type="component" value="Unassembled WGS sequence"/>
</dbReference>
<organism evidence="1 2">
    <name type="scientific">Diversispora epigaea</name>
    <dbReference type="NCBI Taxonomy" id="1348612"/>
    <lineage>
        <taxon>Eukaryota</taxon>
        <taxon>Fungi</taxon>
        <taxon>Fungi incertae sedis</taxon>
        <taxon>Mucoromycota</taxon>
        <taxon>Glomeromycotina</taxon>
        <taxon>Glomeromycetes</taxon>
        <taxon>Diversisporales</taxon>
        <taxon>Diversisporaceae</taxon>
        <taxon>Diversispora</taxon>
    </lineage>
</organism>
<keyword evidence="2" id="KW-1185">Reference proteome</keyword>
<comment type="caution">
    <text evidence="1">The sequence shown here is derived from an EMBL/GenBank/DDBJ whole genome shotgun (WGS) entry which is preliminary data.</text>
</comment>
<dbReference type="EMBL" id="PQFF01000549">
    <property type="protein sequence ID" value="RHZ45385.1"/>
    <property type="molecule type" value="Genomic_DNA"/>
</dbReference>
<sequence length="119" mass="13370">MQRQLAQATTLGHLRCQTHRFATGTKENKKINHIGNFNNNVCFTRCYNSEQKILWRNKDNPAANLALAASQHKDPLNLFKRIVKLGSRTGIVILQGIPSLPHFGLQSNHAGTRARRTKG</sequence>
<evidence type="ECO:0000313" key="1">
    <source>
        <dbReference type="EMBL" id="RHZ45385.1"/>
    </source>
</evidence>
<accession>A0A397G352</accession>